<dbReference type="Pfam" id="PF00664">
    <property type="entry name" value="ABC_membrane"/>
    <property type="match status" value="1"/>
</dbReference>
<feature type="transmembrane region" description="Helical" evidence="8">
    <location>
        <begin position="544"/>
        <end position="569"/>
    </location>
</feature>
<feature type="region of interest" description="Disordered" evidence="7">
    <location>
        <begin position="210"/>
        <end position="272"/>
    </location>
</feature>
<evidence type="ECO:0000256" key="5">
    <source>
        <dbReference type="ARBA" id="ARBA00022989"/>
    </source>
</evidence>
<feature type="compositionally biased region" description="Basic and acidic residues" evidence="7">
    <location>
        <begin position="221"/>
        <end position="230"/>
    </location>
</feature>
<comment type="subcellular location">
    <subcellularLocation>
        <location evidence="1">Membrane</location>
        <topology evidence="1">Multi-pass membrane protein</topology>
    </subcellularLocation>
</comment>
<evidence type="ECO:0000256" key="2">
    <source>
        <dbReference type="ARBA" id="ARBA00022692"/>
    </source>
</evidence>
<feature type="compositionally biased region" description="Polar residues" evidence="7">
    <location>
        <begin position="104"/>
        <end position="114"/>
    </location>
</feature>
<feature type="compositionally biased region" description="Acidic residues" evidence="7">
    <location>
        <begin position="121"/>
        <end position="130"/>
    </location>
</feature>
<feature type="region of interest" description="Disordered" evidence="7">
    <location>
        <begin position="816"/>
        <end position="853"/>
    </location>
</feature>
<evidence type="ECO:0000256" key="4">
    <source>
        <dbReference type="ARBA" id="ARBA00022840"/>
    </source>
</evidence>
<dbReference type="PANTHER" id="PTHR43394">
    <property type="entry name" value="ATP-DEPENDENT PERMEASE MDL1, MITOCHONDRIAL"/>
    <property type="match status" value="1"/>
</dbReference>
<name>A0A7S3GGD7_9EUKA</name>
<dbReference type="InterPro" id="IPR039421">
    <property type="entry name" value="Type_1_exporter"/>
</dbReference>
<accession>A0A7S3GGD7</accession>
<dbReference type="SMART" id="SM00382">
    <property type="entry name" value="AAA"/>
    <property type="match status" value="1"/>
</dbReference>
<sequence>MSSDLKRPLLDLREAPEPTFERQIVSPRYRQRSLTLDMSADAPIVRRRTVLHDAAEHYRAGDVKIDDLTPASRRRKLTFFEAVGPGTDRRLAEERIGKVKANGESFTPRTPSSKRSYRGMEEEEDEEEIAAESIVPVGVGGMEALSEEEEDEGSSSSSDDEAVVAGEPGKSITEKEEQRLMRRVTQTLRTAEGREALGGAASNGDLLDLFQAVSSPGGGGEKAEKGEKAQRRATINRQKELKKVADNSGGGKPGQRPPSSFPPPKPLPKKVEDDLFGKSRLGAAFILLREDWVLITFATIFSLGSTGLSLVSPQYSANVFNLLAEKNLTSFVTPANITSLNITMDEYYSNLTQHSAKFLAADSEFVRNILIIVALNAGSILLKAFTTLTFGLAGRRIAARVRLRLMASFLAKDAVFFDRRGAGELISRLNTDITQILGLTTAGASLLSNIAVLIGGSVAMFFTSWPLALIMFASLPIIAIATLFVGKLMRKWTVVILKAQAQQTQVANEILSTSRSTRLFEKYSLQMNGYTGALHELYRWSVKLIYASTVYGLVTSTVTVASQMVVLYIGGYLIFNPYFGLAEGVHTILTVGTLVAFQRYGTMVRSSVSGLSGLWTQILKAAAAAEIVIKLIEYSPDAPIERLMKGDKELHDYTKVPSTKAYASFLIYGMKSKRMQAMEKPAGEEGMVVKSEGIEFDNIFFRYPTRPAQAIFKSLSLHVKFDSVTAIVGPSGSGKSTLFNLLMRQYEPEMGEIRYGGVPLYNLELRWLRSQLSTVSQSPVIFSGTVAFNIAWGASTEVIPGDVDMKYAKVEMEKKKKKAKKGKNEARGGAGIPLSSPIDLEKGPGKDEDDEKKNMSLLGVPMSRIVEAAKKANAHSFIEKMPHGYHTVIGPRGTNLSGGQKQRIAIARAFLREAPILCLDEPTSALDPESEKAVSASINTLMEGKTVIMITHRLTTSQTADKIAVIAEGGLAEEGSHEQLMEAKGLYYTQYLSVTQK</sequence>
<evidence type="ECO:0000256" key="6">
    <source>
        <dbReference type="ARBA" id="ARBA00023136"/>
    </source>
</evidence>
<feature type="compositionally biased region" description="Pro residues" evidence="7">
    <location>
        <begin position="255"/>
        <end position="266"/>
    </location>
</feature>
<keyword evidence="6 8" id="KW-0472">Membrane</keyword>
<dbReference type="AlphaFoldDB" id="A0A7S3GGD7"/>
<dbReference type="PROSITE" id="PS50893">
    <property type="entry name" value="ABC_TRANSPORTER_2"/>
    <property type="match status" value="1"/>
</dbReference>
<proteinExistence type="predicted"/>
<dbReference type="InterPro" id="IPR011527">
    <property type="entry name" value="ABC1_TM_dom"/>
</dbReference>
<dbReference type="InterPro" id="IPR027417">
    <property type="entry name" value="P-loop_NTPase"/>
</dbReference>
<organism evidence="11">
    <name type="scientific">Palpitomonas bilix</name>
    <dbReference type="NCBI Taxonomy" id="652834"/>
    <lineage>
        <taxon>Eukaryota</taxon>
        <taxon>Eukaryota incertae sedis</taxon>
    </lineage>
</organism>
<keyword evidence="3" id="KW-0547">Nucleotide-binding</keyword>
<feature type="transmembrane region" description="Helical" evidence="8">
    <location>
        <begin position="369"/>
        <end position="394"/>
    </location>
</feature>
<dbReference type="InterPro" id="IPR036640">
    <property type="entry name" value="ABC1_TM_sf"/>
</dbReference>
<protein>
    <recommendedName>
        <fullName evidence="12">ATP-dependent transporter ycf16</fullName>
    </recommendedName>
</protein>
<feature type="compositionally biased region" description="Acidic residues" evidence="7">
    <location>
        <begin position="145"/>
        <end position="162"/>
    </location>
</feature>
<feature type="region of interest" description="Disordered" evidence="7">
    <location>
        <begin position="103"/>
        <end position="179"/>
    </location>
</feature>
<dbReference type="GO" id="GO:0015421">
    <property type="term" value="F:ABC-type oligopeptide transporter activity"/>
    <property type="evidence" value="ECO:0007669"/>
    <property type="project" value="TreeGrafter"/>
</dbReference>
<dbReference type="Gene3D" id="3.40.50.300">
    <property type="entry name" value="P-loop containing nucleotide triphosphate hydrolases"/>
    <property type="match status" value="2"/>
</dbReference>
<gene>
    <name evidence="11" type="ORF">PBIL07802_LOCUS27663</name>
</gene>
<evidence type="ECO:0008006" key="12">
    <source>
        <dbReference type="Google" id="ProtNLM"/>
    </source>
</evidence>
<feature type="domain" description="ABC transporter" evidence="9">
    <location>
        <begin position="694"/>
        <end position="993"/>
    </location>
</feature>
<feature type="domain" description="ABC transmembrane type-1" evidence="10">
    <location>
        <begin position="297"/>
        <end position="620"/>
    </location>
</feature>
<keyword evidence="2 8" id="KW-0812">Transmembrane</keyword>
<keyword evidence="5 8" id="KW-1133">Transmembrane helix</keyword>
<evidence type="ECO:0000256" key="1">
    <source>
        <dbReference type="ARBA" id="ARBA00004141"/>
    </source>
</evidence>
<dbReference type="InterPro" id="IPR003593">
    <property type="entry name" value="AAA+_ATPase"/>
</dbReference>
<dbReference type="PROSITE" id="PS00211">
    <property type="entry name" value="ABC_TRANSPORTER_1"/>
    <property type="match status" value="1"/>
</dbReference>
<dbReference type="GO" id="GO:0016020">
    <property type="term" value="C:membrane"/>
    <property type="evidence" value="ECO:0007669"/>
    <property type="project" value="UniProtKB-SubCell"/>
</dbReference>
<dbReference type="SUPFAM" id="SSF90123">
    <property type="entry name" value="ABC transporter transmembrane region"/>
    <property type="match status" value="1"/>
</dbReference>
<dbReference type="GO" id="GO:0016887">
    <property type="term" value="F:ATP hydrolysis activity"/>
    <property type="evidence" value="ECO:0007669"/>
    <property type="project" value="InterPro"/>
</dbReference>
<keyword evidence="4" id="KW-0067">ATP-binding</keyword>
<dbReference type="EMBL" id="HBIB01042190">
    <property type="protein sequence ID" value="CAE0265327.1"/>
    <property type="molecule type" value="Transcribed_RNA"/>
</dbReference>
<evidence type="ECO:0000313" key="11">
    <source>
        <dbReference type="EMBL" id="CAE0265327.1"/>
    </source>
</evidence>
<dbReference type="PANTHER" id="PTHR43394:SF1">
    <property type="entry name" value="ATP-BINDING CASSETTE SUB-FAMILY B MEMBER 10, MITOCHONDRIAL"/>
    <property type="match status" value="1"/>
</dbReference>
<dbReference type="GO" id="GO:0005524">
    <property type="term" value="F:ATP binding"/>
    <property type="evidence" value="ECO:0007669"/>
    <property type="project" value="UniProtKB-KW"/>
</dbReference>
<feature type="transmembrane region" description="Helical" evidence="8">
    <location>
        <begin position="436"/>
        <end position="461"/>
    </location>
</feature>
<dbReference type="Gene3D" id="1.20.1560.10">
    <property type="entry name" value="ABC transporter type 1, transmembrane domain"/>
    <property type="match status" value="1"/>
</dbReference>
<reference evidence="11" key="1">
    <citation type="submission" date="2021-01" db="EMBL/GenBank/DDBJ databases">
        <authorList>
            <person name="Corre E."/>
            <person name="Pelletier E."/>
            <person name="Niang G."/>
            <person name="Scheremetjew M."/>
            <person name="Finn R."/>
            <person name="Kale V."/>
            <person name="Holt S."/>
            <person name="Cochrane G."/>
            <person name="Meng A."/>
            <person name="Brown T."/>
            <person name="Cohen L."/>
        </authorList>
    </citation>
    <scope>NUCLEOTIDE SEQUENCE</scope>
    <source>
        <strain evidence="11">NIES-2562</strain>
    </source>
</reference>
<evidence type="ECO:0000256" key="8">
    <source>
        <dbReference type="SAM" id="Phobius"/>
    </source>
</evidence>
<feature type="compositionally biased region" description="Basic and acidic residues" evidence="7">
    <location>
        <begin position="839"/>
        <end position="853"/>
    </location>
</feature>
<evidence type="ECO:0000256" key="3">
    <source>
        <dbReference type="ARBA" id="ARBA00022741"/>
    </source>
</evidence>
<dbReference type="InterPro" id="IPR003439">
    <property type="entry name" value="ABC_transporter-like_ATP-bd"/>
</dbReference>
<evidence type="ECO:0000259" key="9">
    <source>
        <dbReference type="PROSITE" id="PS50893"/>
    </source>
</evidence>
<dbReference type="InterPro" id="IPR017871">
    <property type="entry name" value="ABC_transporter-like_CS"/>
</dbReference>
<feature type="transmembrane region" description="Helical" evidence="8">
    <location>
        <begin position="467"/>
        <end position="486"/>
    </location>
</feature>
<evidence type="ECO:0000256" key="7">
    <source>
        <dbReference type="SAM" id="MobiDB-lite"/>
    </source>
</evidence>
<dbReference type="Pfam" id="PF00005">
    <property type="entry name" value="ABC_tran"/>
    <property type="match status" value="1"/>
</dbReference>
<evidence type="ECO:0000259" key="10">
    <source>
        <dbReference type="PROSITE" id="PS50929"/>
    </source>
</evidence>
<dbReference type="PROSITE" id="PS50929">
    <property type="entry name" value="ABC_TM1F"/>
    <property type="match status" value="1"/>
</dbReference>
<dbReference type="SUPFAM" id="SSF52540">
    <property type="entry name" value="P-loop containing nucleoside triphosphate hydrolases"/>
    <property type="match status" value="1"/>
</dbReference>